<evidence type="ECO:0000313" key="3">
    <source>
        <dbReference type="EMBL" id="MQQ09365.1"/>
    </source>
</evidence>
<feature type="signal peptide" evidence="1">
    <location>
        <begin position="1"/>
        <end position="22"/>
    </location>
</feature>
<dbReference type="Proteomes" id="UP000444174">
    <property type="component" value="Unassembled WGS sequence"/>
</dbReference>
<dbReference type="Gene3D" id="3.10.350.10">
    <property type="entry name" value="LysM domain"/>
    <property type="match status" value="1"/>
</dbReference>
<dbReference type="InterPro" id="IPR018392">
    <property type="entry name" value="LysM"/>
</dbReference>
<dbReference type="RefSeq" id="WP_153216317.1">
    <property type="nucleotide sequence ID" value="NZ_WIBF01000008.1"/>
</dbReference>
<dbReference type="SMART" id="SM00257">
    <property type="entry name" value="LysM"/>
    <property type="match status" value="1"/>
</dbReference>
<proteinExistence type="predicted"/>
<dbReference type="Pfam" id="PF01476">
    <property type="entry name" value="LysM"/>
    <property type="match status" value="1"/>
</dbReference>
<keyword evidence="4" id="KW-1185">Reference proteome</keyword>
<name>A0A843YI69_9RHOB</name>
<dbReference type="SUPFAM" id="SSF53850">
    <property type="entry name" value="Periplasmic binding protein-like II"/>
    <property type="match status" value="1"/>
</dbReference>
<feature type="domain" description="LysM" evidence="2">
    <location>
        <begin position="27"/>
        <end position="77"/>
    </location>
</feature>
<reference evidence="3 4" key="1">
    <citation type="submission" date="2019-10" db="EMBL/GenBank/DDBJ databases">
        <title>Epibacterium sp. nov., isolated from seawater.</title>
        <authorList>
            <person name="Zhang X."/>
            <person name="Li N."/>
        </authorList>
    </citation>
    <scope>NUCLEOTIDE SEQUENCE [LARGE SCALE GENOMIC DNA]</scope>
    <source>
        <strain evidence="3 4">SM1979</strain>
    </source>
</reference>
<sequence>MKTLLTAATLGLSALAAHSAAAQTCGGVYTVQSGDSLSLIADRLYKDVGKWSLIHTQNITQIGSSPNAIRVGMKLDIPCIAGLPEGLEGGKEIAAAEPVVARPVEIAKGNAEVRHKINLLTADDFEPFTGKQLHAGGIMTEIVDAAMKAVNPADGYAIHWVDLWTAHEEPLLSNALLDAGFPWYKPDCASNPEADRCVNFHFSDPMFEVLVLMFTDKDRPLTFSKDEDLFGKTFCRPQGYEAYLFEQDGRHWLRDGKVKLVQPLTPTECYEMVLAGEADAAVMNEFTGRAHIAELGLTDEFAVVPEPISIQALHVIVHKSHPEATKILGMVNDGLRKIHETGAYQSIIEGHMARIWAGF</sequence>
<dbReference type="PANTHER" id="PTHR35936:SF25">
    <property type="entry name" value="ABC TRANSPORTER SUBSTRATE-BINDING PROTEIN"/>
    <property type="match status" value="1"/>
</dbReference>
<organism evidence="3 4">
    <name type="scientific">Tritonibacter litoralis</name>
    <dbReference type="NCBI Taxonomy" id="2662264"/>
    <lineage>
        <taxon>Bacteria</taxon>
        <taxon>Pseudomonadati</taxon>
        <taxon>Pseudomonadota</taxon>
        <taxon>Alphaproteobacteria</taxon>
        <taxon>Rhodobacterales</taxon>
        <taxon>Paracoccaceae</taxon>
        <taxon>Tritonibacter</taxon>
    </lineage>
</organism>
<evidence type="ECO:0000259" key="2">
    <source>
        <dbReference type="PROSITE" id="PS51782"/>
    </source>
</evidence>
<dbReference type="AlphaFoldDB" id="A0A843YI69"/>
<evidence type="ECO:0000256" key="1">
    <source>
        <dbReference type="SAM" id="SignalP"/>
    </source>
</evidence>
<protein>
    <submittedName>
        <fullName evidence="3">Transporter substrate-binding domain-containing protein</fullName>
    </submittedName>
</protein>
<accession>A0A843YI69</accession>
<comment type="caution">
    <text evidence="3">The sequence shown here is derived from an EMBL/GenBank/DDBJ whole genome shotgun (WGS) entry which is preliminary data.</text>
</comment>
<dbReference type="EMBL" id="WIBF01000008">
    <property type="protein sequence ID" value="MQQ09365.1"/>
    <property type="molecule type" value="Genomic_DNA"/>
</dbReference>
<gene>
    <name evidence="3" type="ORF">GFB49_12935</name>
</gene>
<dbReference type="CDD" id="cd00118">
    <property type="entry name" value="LysM"/>
    <property type="match status" value="1"/>
</dbReference>
<dbReference type="Gene3D" id="3.40.190.10">
    <property type="entry name" value="Periplasmic binding protein-like II"/>
    <property type="match status" value="2"/>
</dbReference>
<evidence type="ECO:0000313" key="4">
    <source>
        <dbReference type="Proteomes" id="UP000444174"/>
    </source>
</evidence>
<keyword evidence="1" id="KW-0732">Signal</keyword>
<dbReference type="PROSITE" id="PS51782">
    <property type="entry name" value="LYSM"/>
    <property type="match status" value="1"/>
</dbReference>
<dbReference type="InterPro" id="IPR036779">
    <property type="entry name" value="LysM_dom_sf"/>
</dbReference>
<dbReference type="PANTHER" id="PTHR35936">
    <property type="entry name" value="MEMBRANE-BOUND LYTIC MUREIN TRANSGLYCOSYLASE F"/>
    <property type="match status" value="1"/>
</dbReference>
<feature type="chain" id="PRO_5032633540" evidence="1">
    <location>
        <begin position="23"/>
        <end position="359"/>
    </location>
</feature>